<dbReference type="GO" id="GO:0016020">
    <property type="term" value="C:membrane"/>
    <property type="evidence" value="ECO:0007669"/>
    <property type="project" value="UniProtKB-SubCell"/>
</dbReference>
<dbReference type="AlphaFoldDB" id="A0A2U1MN86"/>
<gene>
    <name evidence="14" type="ORF">CTI12_AA169000</name>
</gene>
<keyword evidence="5 14" id="KW-0808">Transferase</keyword>
<dbReference type="STRING" id="35608.A0A2U1MN86"/>
<proteinExistence type="inferred from homology"/>
<dbReference type="PANTHER" id="PTHR31741:SF87">
    <property type="entry name" value="O-FUCOSYLTRANSFERASE FAMILY PROTEIN"/>
    <property type="match status" value="1"/>
</dbReference>
<dbReference type="Pfam" id="PF10250">
    <property type="entry name" value="O-FucT"/>
    <property type="match status" value="2"/>
</dbReference>
<comment type="caution">
    <text evidence="14">The sequence shown here is derived from an EMBL/GenBank/DDBJ whole genome shotgun (WGS) entry which is preliminary data.</text>
</comment>
<protein>
    <recommendedName>
        <fullName evidence="13">O-fucosyltransferase family protein</fullName>
    </recommendedName>
</protein>
<dbReference type="GO" id="GO:0006004">
    <property type="term" value="P:fucose metabolic process"/>
    <property type="evidence" value="ECO:0007669"/>
    <property type="project" value="UniProtKB-KW"/>
</dbReference>
<evidence type="ECO:0000256" key="1">
    <source>
        <dbReference type="ARBA" id="ARBA00004606"/>
    </source>
</evidence>
<accession>A0A2U1MN86</accession>
<evidence type="ECO:0000256" key="11">
    <source>
        <dbReference type="ARBA" id="ARBA00023253"/>
    </source>
</evidence>
<dbReference type="GO" id="GO:0009507">
    <property type="term" value="C:chloroplast"/>
    <property type="evidence" value="ECO:0007669"/>
    <property type="project" value="TreeGrafter"/>
</dbReference>
<keyword evidence="12" id="KW-0119">Carbohydrate metabolism</keyword>
<sequence>MVIVEFNLAKFCSSRLFRLVKFASLCAFTNIPLSNTSVELVHYHVITGFVEDLNVNVVGQQCSYVNHYFRSIWLLQRVASRKLWKKVKPLEDLQPYANPRNKYPDHFINSLRSDVIIVKDLPPKLKENRKRKRCPMFKPQKAASPEYYIKEVLPKLRKGRVIGLVVVDGGCLKPILPHKLAEYQRLRCRVAFQALHFRSEVLALAHQMVKKLRSSGKPYLAYHPGLVRDTLAYQGCAELFQICDLVTISRLLNATLVIPEIQESSNSKGIGSEFKSFSYIYNVDHFINSLRSDVIIVKDLPPKLKENRKRKRCPMFKPQKAASPEYYIKEVLPKLRKGRVIGLVVVDGGCLKPILPHKLAEYQRLRCRVAFQALHFRSEVLALAHQMVKKLRSSGKPYLAYHPGLVRDTLAYQGCAELFQCFQNRTGQASTGNREVGRFEVQPNRFLA</sequence>
<evidence type="ECO:0000256" key="7">
    <source>
        <dbReference type="ARBA" id="ARBA00022968"/>
    </source>
</evidence>
<name>A0A2U1MN86_ARTAN</name>
<keyword evidence="15" id="KW-1185">Reference proteome</keyword>
<comment type="pathway">
    <text evidence="2">Glycan metabolism.</text>
</comment>
<evidence type="ECO:0000256" key="9">
    <source>
        <dbReference type="ARBA" id="ARBA00023136"/>
    </source>
</evidence>
<keyword evidence="9" id="KW-0472">Membrane</keyword>
<dbReference type="InterPro" id="IPR019378">
    <property type="entry name" value="GDP-Fuc_O-FucTrfase"/>
</dbReference>
<evidence type="ECO:0000256" key="2">
    <source>
        <dbReference type="ARBA" id="ARBA00004881"/>
    </source>
</evidence>
<evidence type="ECO:0000313" key="15">
    <source>
        <dbReference type="Proteomes" id="UP000245207"/>
    </source>
</evidence>
<evidence type="ECO:0000256" key="12">
    <source>
        <dbReference type="ARBA" id="ARBA00023277"/>
    </source>
</evidence>
<evidence type="ECO:0000256" key="5">
    <source>
        <dbReference type="ARBA" id="ARBA00022679"/>
    </source>
</evidence>
<dbReference type="GO" id="GO:0016757">
    <property type="term" value="F:glycosyltransferase activity"/>
    <property type="evidence" value="ECO:0007669"/>
    <property type="project" value="UniProtKB-KW"/>
</dbReference>
<evidence type="ECO:0000256" key="6">
    <source>
        <dbReference type="ARBA" id="ARBA00022692"/>
    </source>
</evidence>
<keyword evidence="10" id="KW-0325">Glycoprotein</keyword>
<evidence type="ECO:0000256" key="13">
    <source>
        <dbReference type="ARBA" id="ARBA00030350"/>
    </source>
</evidence>
<keyword evidence="11" id="KW-0294">Fucose metabolism</keyword>
<dbReference type="OrthoDB" id="1919881at2759"/>
<reference evidence="14 15" key="1">
    <citation type="journal article" date="2018" name="Mol. Plant">
        <title>The genome of Artemisia annua provides insight into the evolution of Asteraceae family and artemisinin biosynthesis.</title>
        <authorList>
            <person name="Shen Q."/>
            <person name="Zhang L."/>
            <person name="Liao Z."/>
            <person name="Wang S."/>
            <person name="Yan T."/>
            <person name="Shi P."/>
            <person name="Liu M."/>
            <person name="Fu X."/>
            <person name="Pan Q."/>
            <person name="Wang Y."/>
            <person name="Lv Z."/>
            <person name="Lu X."/>
            <person name="Zhang F."/>
            <person name="Jiang W."/>
            <person name="Ma Y."/>
            <person name="Chen M."/>
            <person name="Hao X."/>
            <person name="Li L."/>
            <person name="Tang Y."/>
            <person name="Lv G."/>
            <person name="Zhou Y."/>
            <person name="Sun X."/>
            <person name="Brodelius P.E."/>
            <person name="Rose J.K.C."/>
            <person name="Tang K."/>
        </authorList>
    </citation>
    <scope>NUCLEOTIDE SEQUENCE [LARGE SCALE GENOMIC DNA]</scope>
    <source>
        <strain evidence="15">cv. Huhao1</strain>
        <tissue evidence="14">Leaf</tissue>
    </source>
</reference>
<keyword evidence="6" id="KW-0812">Transmembrane</keyword>
<dbReference type="GO" id="GO:0005794">
    <property type="term" value="C:Golgi apparatus"/>
    <property type="evidence" value="ECO:0007669"/>
    <property type="project" value="TreeGrafter"/>
</dbReference>
<evidence type="ECO:0000256" key="10">
    <source>
        <dbReference type="ARBA" id="ARBA00023180"/>
    </source>
</evidence>
<keyword evidence="7" id="KW-0735">Signal-anchor</keyword>
<evidence type="ECO:0000256" key="4">
    <source>
        <dbReference type="ARBA" id="ARBA00022676"/>
    </source>
</evidence>
<keyword evidence="4 14" id="KW-0328">Glycosyltransferase</keyword>
<dbReference type="PANTHER" id="PTHR31741">
    <property type="entry name" value="OS02G0726500 PROTEIN-RELATED"/>
    <property type="match status" value="1"/>
</dbReference>
<dbReference type="Proteomes" id="UP000245207">
    <property type="component" value="Unassembled WGS sequence"/>
</dbReference>
<evidence type="ECO:0000313" key="14">
    <source>
        <dbReference type="EMBL" id="PWA62697.1"/>
    </source>
</evidence>
<keyword evidence="8" id="KW-1133">Transmembrane helix</keyword>
<organism evidence="14 15">
    <name type="scientific">Artemisia annua</name>
    <name type="common">Sweet wormwood</name>
    <dbReference type="NCBI Taxonomy" id="35608"/>
    <lineage>
        <taxon>Eukaryota</taxon>
        <taxon>Viridiplantae</taxon>
        <taxon>Streptophyta</taxon>
        <taxon>Embryophyta</taxon>
        <taxon>Tracheophyta</taxon>
        <taxon>Spermatophyta</taxon>
        <taxon>Magnoliopsida</taxon>
        <taxon>eudicotyledons</taxon>
        <taxon>Gunneridae</taxon>
        <taxon>Pentapetalae</taxon>
        <taxon>asterids</taxon>
        <taxon>campanulids</taxon>
        <taxon>Asterales</taxon>
        <taxon>Asteraceae</taxon>
        <taxon>Asteroideae</taxon>
        <taxon>Anthemideae</taxon>
        <taxon>Artemisiinae</taxon>
        <taxon>Artemisia</taxon>
    </lineage>
</organism>
<evidence type="ECO:0000256" key="8">
    <source>
        <dbReference type="ARBA" id="ARBA00022989"/>
    </source>
</evidence>
<dbReference type="EMBL" id="PKPP01004812">
    <property type="protein sequence ID" value="PWA62697.1"/>
    <property type="molecule type" value="Genomic_DNA"/>
</dbReference>
<comment type="similarity">
    <text evidence="3">Belongs to the glycosyltransferase GT106 family.</text>
</comment>
<comment type="subcellular location">
    <subcellularLocation>
        <location evidence="1">Membrane</location>
        <topology evidence="1">Single-pass type II membrane protein</topology>
    </subcellularLocation>
</comment>
<evidence type="ECO:0000256" key="3">
    <source>
        <dbReference type="ARBA" id="ARBA00007737"/>
    </source>
</evidence>